<organism evidence="2 3">
    <name type="scientific">Daphnia pulex</name>
    <name type="common">Water flea</name>
    <dbReference type="NCBI Taxonomy" id="6669"/>
    <lineage>
        <taxon>Eukaryota</taxon>
        <taxon>Metazoa</taxon>
        <taxon>Ecdysozoa</taxon>
        <taxon>Arthropoda</taxon>
        <taxon>Crustacea</taxon>
        <taxon>Branchiopoda</taxon>
        <taxon>Diplostraca</taxon>
        <taxon>Cladocera</taxon>
        <taxon>Anomopoda</taxon>
        <taxon>Daphniidae</taxon>
        <taxon>Daphnia</taxon>
    </lineage>
</organism>
<protein>
    <submittedName>
        <fullName evidence="2">Uncharacterized protein</fullName>
    </submittedName>
</protein>
<dbReference type="EMBL" id="GL732679">
    <property type="protein sequence ID" value="EFX67371.1"/>
    <property type="molecule type" value="Genomic_DNA"/>
</dbReference>
<dbReference type="InParanoid" id="E9HLL1"/>
<dbReference type="OrthoDB" id="10066002at2759"/>
<dbReference type="PANTHER" id="PTHR31025:SF9">
    <property type="entry name" value="SI:DKEY-286J15.1"/>
    <property type="match status" value="1"/>
</dbReference>
<dbReference type="OMA" id="ITNCEVQ"/>
<proteinExistence type="predicted"/>
<keyword evidence="3" id="KW-1185">Reference proteome</keyword>
<evidence type="ECO:0000313" key="3">
    <source>
        <dbReference type="Proteomes" id="UP000000305"/>
    </source>
</evidence>
<gene>
    <name evidence="2" type="ORF">DAPPUDRAFT_331138</name>
</gene>
<evidence type="ECO:0000313" key="2">
    <source>
        <dbReference type="EMBL" id="EFX67371.1"/>
    </source>
</evidence>
<dbReference type="PANTHER" id="PTHR31025">
    <property type="entry name" value="SI:CH211-196P9.1-RELATED"/>
    <property type="match status" value="1"/>
</dbReference>
<dbReference type="PhylomeDB" id="E9HLL1"/>
<evidence type="ECO:0000256" key="1">
    <source>
        <dbReference type="SAM" id="MobiDB-lite"/>
    </source>
</evidence>
<dbReference type="KEGG" id="dpx:DAPPUDRAFT_331138"/>
<reference evidence="2 3" key="1">
    <citation type="journal article" date="2011" name="Science">
        <title>The ecoresponsive genome of Daphnia pulex.</title>
        <authorList>
            <person name="Colbourne J.K."/>
            <person name="Pfrender M.E."/>
            <person name="Gilbert D."/>
            <person name="Thomas W.K."/>
            <person name="Tucker A."/>
            <person name="Oakley T.H."/>
            <person name="Tokishita S."/>
            <person name="Aerts A."/>
            <person name="Arnold G.J."/>
            <person name="Basu M.K."/>
            <person name="Bauer D.J."/>
            <person name="Caceres C.E."/>
            <person name="Carmel L."/>
            <person name="Casola C."/>
            <person name="Choi J.H."/>
            <person name="Detter J.C."/>
            <person name="Dong Q."/>
            <person name="Dusheyko S."/>
            <person name="Eads B.D."/>
            <person name="Frohlich T."/>
            <person name="Geiler-Samerotte K.A."/>
            <person name="Gerlach D."/>
            <person name="Hatcher P."/>
            <person name="Jogdeo S."/>
            <person name="Krijgsveld J."/>
            <person name="Kriventseva E.V."/>
            <person name="Kultz D."/>
            <person name="Laforsch C."/>
            <person name="Lindquist E."/>
            <person name="Lopez J."/>
            <person name="Manak J.R."/>
            <person name="Muller J."/>
            <person name="Pangilinan J."/>
            <person name="Patwardhan R.P."/>
            <person name="Pitluck S."/>
            <person name="Pritham E.J."/>
            <person name="Rechtsteiner A."/>
            <person name="Rho M."/>
            <person name="Rogozin I.B."/>
            <person name="Sakarya O."/>
            <person name="Salamov A."/>
            <person name="Schaack S."/>
            <person name="Shapiro H."/>
            <person name="Shiga Y."/>
            <person name="Skalitzky C."/>
            <person name="Smith Z."/>
            <person name="Souvorov A."/>
            <person name="Sung W."/>
            <person name="Tang Z."/>
            <person name="Tsuchiya D."/>
            <person name="Tu H."/>
            <person name="Vos H."/>
            <person name="Wang M."/>
            <person name="Wolf Y.I."/>
            <person name="Yamagata H."/>
            <person name="Yamada T."/>
            <person name="Ye Y."/>
            <person name="Shaw J.R."/>
            <person name="Andrews J."/>
            <person name="Crease T.J."/>
            <person name="Tang H."/>
            <person name="Lucas S.M."/>
            <person name="Robertson H.M."/>
            <person name="Bork P."/>
            <person name="Koonin E.V."/>
            <person name="Zdobnov E.M."/>
            <person name="Grigoriev I.V."/>
            <person name="Lynch M."/>
            <person name="Boore J.L."/>
        </authorList>
    </citation>
    <scope>NUCLEOTIDE SEQUENCE [LARGE SCALE GENOMIC DNA]</scope>
</reference>
<dbReference type="AlphaFoldDB" id="E9HLL1"/>
<name>E9HLL1_DAPPU</name>
<feature type="region of interest" description="Disordered" evidence="1">
    <location>
        <begin position="72"/>
        <end position="94"/>
    </location>
</feature>
<dbReference type="HOGENOM" id="CLU_580405_0_0_1"/>
<accession>E9HLL1</accession>
<dbReference type="Proteomes" id="UP000000305">
    <property type="component" value="Unassembled WGS sequence"/>
</dbReference>
<sequence>MVLCRVSYLMTGKKSLCECSSMDDMLDQASLKCLVDKVLLILETADGFEVEDELSFSVYVSNTEEPSFLVKKKCDTTEPHPTPSVENSPSDGAKEKGLFDDLRKIIETSGRSGTDALLDKLDNQSELDDKDIKKMNTVFGSYLFLNYGREVNPDQEICDTLARAIVSQFPMTKTAVGNGWESWFDIETGKGRLVNYASRKRRRTGTKRQYNKKIPASSELNMEDVTQATNFMQQCQLANSNKEQMIHAFNVTYDARRKWITSKEAPCCNSVIAKYPRLLDMLESKITNCEVQLFMEKWLAIEDKIMQVLPVNLRQGIEESESNVQKSAKIFQSLVSLLPASPGRGKKGPRPQREELELQLIQFFPEDTNLNSAIIAAASRGMKQPGLIILGVDKFYLKLDEHAVKLGVGCVSEAMGYVLGAYFVFNCSYPPLWHMVFCFLEEVVNIPKELRSVKSSITIRNFVSKLSKVSN</sequence>